<evidence type="ECO:0000256" key="2">
    <source>
        <dbReference type="ARBA" id="ARBA00022840"/>
    </source>
</evidence>
<dbReference type="InterPro" id="IPR050198">
    <property type="entry name" value="Non-receptor_tyrosine_kinases"/>
</dbReference>
<evidence type="ECO:0000313" key="5">
    <source>
        <dbReference type="EMBL" id="KAJ8042941.1"/>
    </source>
</evidence>
<feature type="binding site" evidence="3">
    <location>
        <position position="311"/>
    </location>
    <ligand>
        <name>Mg(2+)</name>
        <dbReference type="ChEBI" id="CHEBI:18420"/>
    </ligand>
</feature>
<proteinExistence type="predicted"/>
<dbReference type="PANTHER" id="PTHR24418">
    <property type="entry name" value="TYROSINE-PROTEIN KINASE"/>
    <property type="match status" value="1"/>
</dbReference>
<dbReference type="PROSITE" id="PS50011">
    <property type="entry name" value="PROTEIN_KINASE_DOM"/>
    <property type="match status" value="1"/>
</dbReference>
<dbReference type="GO" id="GO:0005524">
    <property type="term" value="F:ATP binding"/>
    <property type="evidence" value="ECO:0007669"/>
    <property type="project" value="UniProtKB-KW"/>
</dbReference>
<keyword evidence="3" id="KW-0479">Metal-binding</keyword>
<dbReference type="GO" id="GO:0004713">
    <property type="term" value="F:protein tyrosine kinase activity"/>
    <property type="evidence" value="ECO:0007669"/>
    <property type="project" value="InterPro"/>
</dbReference>
<dbReference type="Proteomes" id="UP001152320">
    <property type="component" value="Chromosome 4"/>
</dbReference>
<dbReference type="InterPro" id="IPR001245">
    <property type="entry name" value="Ser-Thr/Tyr_kinase_cat_dom"/>
</dbReference>
<evidence type="ECO:0000259" key="4">
    <source>
        <dbReference type="PROSITE" id="PS50011"/>
    </source>
</evidence>
<gene>
    <name evidence="5" type="ORF">HOLleu_09833</name>
</gene>
<accession>A0A9Q1CCQ8</accession>
<dbReference type="InterPro" id="IPR020635">
    <property type="entry name" value="Tyr_kinase_cat_dom"/>
</dbReference>
<keyword evidence="1" id="KW-0547">Nucleotide-binding</keyword>
<evidence type="ECO:0000256" key="1">
    <source>
        <dbReference type="ARBA" id="ARBA00022741"/>
    </source>
</evidence>
<dbReference type="GO" id="GO:0046872">
    <property type="term" value="F:metal ion binding"/>
    <property type="evidence" value="ECO:0007669"/>
    <property type="project" value="UniProtKB-KW"/>
</dbReference>
<evidence type="ECO:0000256" key="3">
    <source>
        <dbReference type="PIRSR" id="PIRSR000615-3"/>
    </source>
</evidence>
<reference evidence="5" key="1">
    <citation type="submission" date="2021-10" db="EMBL/GenBank/DDBJ databases">
        <title>Tropical sea cucumber genome reveals ecological adaptation and Cuvierian tubules defense mechanism.</title>
        <authorList>
            <person name="Chen T."/>
        </authorList>
    </citation>
    <scope>NUCLEOTIDE SEQUENCE</scope>
    <source>
        <strain evidence="5">Nanhai2018</strain>
        <tissue evidence="5">Muscle</tissue>
    </source>
</reference>
<dbReference type="OrthoDB" id="6498224at2759"/>
<keyword evidence="2" id="KW-0067">ATP-binding</keyword>
<keyword evidence="5" id="KW-0675">Receptor</keyword>
<name>A0A9Q1CCQ8_HOLLE</name>
<dbReference type="Gene3D" id="1.10.510.10">
    <property type="entry name" value="Transferase(Phosphotransferase) domain 1"/>
    <property type="match status" value="1"/>
</dbReference>
<dbReference type="SUPFAM" id="SSF56112">
    <property type="entry name" value="Protein kinase-like (PK-like)"/>
    <property type="match status" value="1"/>
</dbReference>
<dbReference type="InterPro" id="IPR000719">
    <property type="entry name" value="Prot_kinase_dom"/>
</dbReference>
<comment type="caution">
    <text evidence="5">The sequence shown here is derived from an EMBL/GenBank/DDBJ whole genome shotgun (WGS) entry which is preliminary data.</text>
</comment>
<organism evidence="5 6">
    <name type="scientific">Holothuria leucospilota</name>
    <name type="common">Black long sea cucumber</name>
    <name type="synonym">Mertensiothuria leucospilota</name>
    <dbReference type="NCBI Taxonomy" id="206669"/>
    <lineage>
        <taxon>Eukaryota</taxon>
        <taxon>Metazoa</taxon>
        <taxon>Echinodermata</taxon>
        <taxon>Eleutherozoa</taxon>
        <taxon>Echinozoa</taxon>
        <taxon>Holothuroidea</taxon>
        <taxon>Aspidochirotacea</taxon>
        <taxon>Aspidochirotida</taxon>
        <taxon>Holothuriidae</taxon>
        <taxon>Holothuria</taxon>
    </lineage>
</organism>
<sequence length="430" mass="49416">MMIENKSTEHLSRNKYFDETYNIENRLVHLISANVSLACQVTGNDNFNETKTIYLTINSINQRKRRRKSLGEVPSSVQLPDTEQRCITNQSSQNFIENIVYSLPGEELESYACTSFTNHVGTNGSEPNPDNEYEIQSYQDIYSLPLKCENPVETFHISEVCSMTPFMDGHVMVRWLGTLQTREASERVFIVTRSKDGITKSSWETFVKKVVDLPDFPQMLKTRGICHRHNDMLLLQEFMTCQTLFDYLSLPSKLGGVKPPQESTMQIYKLLNFTLQVCLGTEFLMRHGFSIPAFSTKKILLTKEQICKLHDFCSTEDALNIVERILTQPGKSIFSHPVECVASNKYTKGSDMWYAGTTIWEIFSGGFSPFDQVGKNEFKRYSLESLQKPPYCPVPIYNCIISCYSDDHYNRPNIKKLRFVLEKTVKNYPG</sequence>
<dbReference type="EMBL" id="JAIZAY010000004">
    <property type="protein sequence ID" value="KAJ8042941.1"/>
    <property type="molecule type" value="Genomic_DNA"/>
</dbReference>
<dbReference type="Pfam" id="PF07714">
    <property type="entry name" value="PK_Tyr_Ser-Thr"/>
    <property type="match status" value="1"/>
</dbReference>
<keyword evidence="3" id="KW-0460">Magnesium</keyword>
<dbReference type="AlphaFoldDB" id="A0A9Q1CCQ8"/>
<keyword evidence="6" id="KW-1185">Reference proteome</keyword>
<dbReference type="InterPro" id="IPR011009">
    <property type="entry name" value="Kinase-like_dom_sf"/>
</dbReference>
<dbReference type="SMART" id="SM00219">
    <property type="entry name" value="TyrKc"/>
    <property type="match status" value="1"/>
</dbReference>
<feature type="domain" description="Protein kinase" evidence="4">
    <location>
        <begin position="160"/>
        <end position="430"/>
    </location>
</feature>
<evidence type="ECO:0000313" key="6">
    <source>
        <dbReference type="Proteomes" id="UP001152320"/>
    </source>
</evidence>
<protein>
    <submittedName>
        <fullName evidence="5">Ephrin type-A receptor 1</fullName>
    </submittedName>
</protein>